<feature type="transmembrane region" description="Helical" evidence="5">
    <location>
        <begin position="392"/>
        <end position="413"/>
    </location>
</feature>
<evidence type="ECO:0000256" key="3">
    <source>
        <dbReference type="ARBA" id="ARBA00022989"/>
    </source>
</evidence>
<proteinExistence type="predicted"/>
<dbReference type="PROSITE" id="PS50850">
    <property type="entry name" value="MFS"/>
    <property type="match status" value="1"/>
</dbReference>
<feature type="transmembrane region" description="Helical" evidence="5">
    <location>
        <begin position="332"/>
        <end position="354"/>
    </location>
</feature>
<evidence type="ECO:0000313" key="7">
    <source>
        <dbReference type="EMBL" id="MBB5744382.1"/>
    </source>
</evidence>
<organism evidence="7 8">
    <name type="scientific">Microbacterium ginsengiterrae</name>
    <dbReference type="NCBI Taxonomy" id="546115"/>
    <lineage>
        <taxon>Bacteria</taxon>
        <taxon>Bacillati</taxon>
        <taxon>Actinomycetota</taxon>
        <taxon>Actinomycetes</taxon>
        <taxon>Micrococcales</taxon>
        <taxon>Microbacteriaceae</taxon>
        <taxon>Microbacterium</taxon>
    </lineage>
</organism>
<evidence type="ECO:0000256" key="4">
    <source>
        <dbReference type="ARBA" id="ARBA00023136"/>
    </source>
</evidence>
<dbReference type="InterPro" id="IPR036259">
    <property type="entry name" value="MFS_trans_sf"/>
</dbReference>
<accession>A0A7W9CEY9</accession>
<dbReference type="PANTHER" id="PTHR23528">
    <property type="match status" value="1"/>
</dbReference>
<keyword evidence="3 5" id="KW-1133">Transmembrane helix</keyword>
<evidence type="ECO:0000259" key="6">
    <source>
        <dbReference type="PROSITE" id="PS50850"/>
    </source>
</evidence>
<evidence type="ECO:0000313" key="8">
    <source>
        <dbReference type="Proteomes" id="UP000517712"/>
    </source>
</evidence>
<feature type="transmembrane region" description="Helical" evidence="5">
    <location>
        <begin position="156"/>
        <end position="178"/>
    </location>
</feature>
<keyword evidence="8" id="KW-1185">Reference proteome</keyword>
<feature type="transmembrane region" description="Helical" evidence="5">
    <location>
        <begin position="273"/>
        <end position="292"/>
    </location>
</feature>
<feature type="transmembrane region" description="Helical" evidence="5">
    <location>
        <begin position="122"/>
        <end position="144"/>
    </location>
</feature>
<sequence>MNAPSTQPSHHGGRVGGLWLTLFGLAWLAVWTVQLTPVQLLLPLQLDTPGGPSDWITGVIWSGLILSIGGLAGVIAGPLAGALSDRTTARWGRRRPWALGGTLLAAGSLVLTGTASGPIAVGAAWVGVSVGIAVLSAALTAMIADQVSAQRGTASALVSSAQAIGIVVGVGAVVLLGLGIGASYVFLAVLILIIGVGTTALLPDPRPTSLLQDGTPDRATWRERMGALRDRDFGWVLASRLTVNLGNALGTSLLLFFLLYGIGSPADTAEDDLLLLIVIYTVFVVTASIIAGSVSDRTGRRRPIVVFAALVQALSAVLILISPTFIGTAVAAAVMGAGYGAFMAVSLALATDLLPRPEHHARDLGVVNVSANLGQLLGPLLGAGLVALVGGFWLLFAAAGVLSTVGALMTLAVRPAQAHPVATSRSPHRAEH</sequence>
<feature type="transmembrane region" description="Helical" evidence="5">
    <location>
        <begin position="184"/>
        <end position="202"/>
    </location>
</feature>
<feature type="transmembrane region" description="Helical" evidence="5">
    <location>
        <begin position="55"/>
        <end position="76"/>
    </location>
</feature>
<dbReference type="PANTHER" id="PTHR23528:SF1">
    <property type="entry name" value="MAJOR FACILITATOR SUPERFAMILY (MFS) PROFILE DOMAIN-CONTAINING PROTEIN"/>
    <property type="match status" value="1"/>
</dbReference>
<keyword evidence="4 5" id="KW-0472">Membrane</keyword>
<dbReference type="GO" id="GO:0005886">
    <property type="term" value="C:plasma membrane"/>
    <property type="evidence" value="ECO:0007669"/>
    <property type="project" value="UniProtKB-SubCell"/>
</dbReference>
<feature type="transmembrane region" description="Helical" evidence="5">
    <location>
        <begin position="97"/>
        <end position="116"/>
    </location>
</feature>
<feature type="transmembrane region" description="Helical" evidence="5">
    <location>
        <begin position="241"/>
        <end position="261"/>
    </location>
</feature>
<feature type="transmembrane region" description="Helical" evidence="5">
    <location>
        <begin position="12"/>
        <end position="35"/>
    </location>
</feature>
<evidence type="ECO:0000256" key="2">
    <source>
        <dbReference type="ARBA" id="ARBA00022692"/>
    </source>
</evidence>
<evidence type="ECO:0000256" key="1">
    <source>
        <dbReference type="ARBA" id="ARBA00004651"/>
    </source>
</evidence>
<gene>
    <name evidence="7" type="ORF">HD600_002879</name>
</gene>
<dbReference type="SUPFAM" id="SSF103473">
    <property type="entry name" value="MFS general substrate transporter"/>
    <property type="match status" value="1"/>
</dbReference>
<dbReference type="RefSeq" id="WP_338402249.1">
    <property type="nucleotide sequence ID" value="NZ_BAAAPG010000001.1"/>
</dbReference>
<feature type="transmembrane region" description="Helical" evidence="5">
    <location>
        <begin position="304"/>
        <end position="326"/>
    </location>
</feature>
<dbReference type="GO" id="GO:0022857">
    <property type="term" value="F:transmembrane transporter activity"/>
    <property type="evidence" value="ECO:0007669"/>
    <property type="project" value="InterPro"/>
</dbReference>
<dbReference type="InterPro" id="IPR011701">
    <property type="entry name" value="MFS"/>
</dbReference>
<dbReference type="InterPro" id="IPR020846">
    <property type="entry name" value="MFS_dom"/>
</dbReference>
<dbReference type="Gene3D" id="1.20.1250.20">
    <property type="entry name" value="MFS general substrate transporter like domains"/>
    <property type="match status" value="2"/>
</dbReference>
<dbReference type="Pfam" id="PF07690">
    <property type="entry name" value="MFS_1"/>
    <property type="match status" value="1"/>
</dbReference>
<feature type="transmembrane region" description="Helical" evidence="5">
    <location>
        <begin position="366"/>
        <end position="386"/>
    </location>
</feature>
<feature type="domain" description="Major facilitator superfamily (MFS) profile" evidence="6">
    <location>
        <begin position="236"/>
        <end position="432"/>
    </location>
</feature>
<evidence type="ECO:0000256" key="5">
    <source>
        <dbReference type="SAM" id="Phobius"/>
    </source>
</evidence>
<reference evidence="7 8" key="1">
    <citation type="submission" date="2020-08" db="EMBL/GenBank/DDBJ databases">
        <title>Sequencing the genomes of 1000 actinobacteria strains.</title>
        <authorList>
            <person name="Klenk H.-P."/>
        </authorList>
    </citation>
    <scope>NUCLEOTIDE SEQUENCE [LARGE SCALE GENOMIC DNA]</scope>
    <source>
        <strain evidence="7 8">DSM 24823</strain>
    </source>
</reference>
<dbReference type="Proteomes" id="UP000517712">
    <property type="component" value="Unassembled WGS sequence"/>
</dbReference>
<comment type="caution">
    <text evidence="7">The sequence shown here is derived from an EMBL/GenBank/DDBJ whole genome shotgun (WGS) entry which is preliminary data.</text>
</comment>
<protein>
    <submittedName>
        <fullName evidence="7">MFS family permease</fullName>
    </submittedName>
</protein>
<name>A0A7W9CEY9_9MICO</name>
<comment type="subcellular location">
    <subcellularLocation>
        <location evidence="1">Cell membrane</location>
        <topology evidence="1">Multi-pass membrane protein</topology>
    </subcellularLocation>
</comment>
<keyword evidence="2 5" id="KW-0812">Transmembrane</keyword>
<dbReference type="AlphaFoldDB" id="A0A7W9CEY9"/>
<dbReference type="EMBL" id="JACHMU010000001">
    <property type="protein sequence ID" value="MBB5744382.1"/>
    <property type="molecule type" value="Genomic_DNA"/>
</dbReference>